<keyword evidence="7" id="KW-1185">Reference proteome</keyword>
<comment type="caution">
    <text evidence="6">The sequence shown here is derived from an EMBL/GenBank/DDBJ whole genome shotgun (WGS) entry which is preliminary data.</text>
</comment>
<dbReference type="Gene3D" id="1.20.120.1630">
    <property type="match status" value="1"/>
</dbReference>
<dbReference type="Proteomes" id="UP000766570">
    <property type="component" value="Unassembled WGS sequence"/>
</dbReference>
<dbReference type="Pfam" id="PF04191">
    <property type="entry name" value="PEMT"/>
    <property type="match status" value="1"/>
</dbReference>
<dbReference type="RefSeq" id="WP_209905664.1">
    <property type="nucleotide sequence ID" value="NZ_BAAAMI010000022.1"/>
</dbReference>
<dbReference type="InterPro" id="IPR007318">
    <property type="entry name" value="Phopholipid_MeTrfase"/>
</dbReference>
<dbReference type="EMBL" id="JAGIOE010000001">
    <property type="protein sequence ID" value="MBP2372335.1"/>
    <property type="molecule type" value="Genomic_DNA"/>
</dbReference>
<feature type="transmembrane region" description="Helical" evidence="5">
    <location>
        <begin position="45"/>
        <end position="65"/>
    </location>
</feature>
<comment type="subcellular location">
    <subcellularLocation>
        <location evidence="1">Endomembrane system</location>
        <topology evidence="1">Multi-pass membrane protein</topology>
    </subcellularLocation>
</comment>
<gene>
    <name evidence="6" type="ORF">JOF46_000247</name>
</gene>
<evidence type="ECO:0000256" key="3">
    <source>
        <dbReference type="ARBA" id="ARBA00022989"/>
    </source>
</evidence>
<evidence type="ECO:0000256" key="1">
    <source>
        <dbReference type="ARBA" id="ARBA00004127"/>
    </source>
</evidence>
<name>A0ABS4W803_9MICC</name>
<evidence type="ECO:0000256" key="4">
    <source>
        <dbReference type="ARBA" id="ARBA00023136"/>
    </source>
</evidence>
<sequence length="167" mass="17833">MAADSRSARWRRGLSNVPVPVPHLAGLGAAVLLGRLGATPRQPPAAAACGTLLAGSGVLLAAAAWRAARPVDLARPQALVVSGPYRLSRNPMYLAWLLFHAGAGTAAGSGWTALTLPAAALLVHRAIRDEERRLLEEFGSRYEHYAARTPRYLRLHTTQKNPFGRDG</sequence>
<keyword evidence="2 5" id="KW-0812">Transmembrane</keyword>
<protein>
    <submittedName>
        <fullName evidence="6">Protein-S-isoprenylcysteine O-methyltransferase Ste14</fullName>
    </submittedName>
</protein>
<evidence type="ECO:0000256" key="5">
    <source>
        <dbReference type="SAM" id="Phobius"/>
    </source>
</evidence>
<accession>A0ABS4W803</accession>
<evidence type="ECO:0000256" key="2">
    <source>
        <dbReference type="ARBA" id="ARBA00022692"/>
    </source>
</evidence>
<feature type="transmembrane region" description="Helical" evidence="5">
    <location>
        <begin position="20"/>
        <end position="38"/>
    </location>
</feature>
<dbReference type="InterPro" id="IPR052527">
    <property type="entry name" value="Metal_cation-efflux_comp"/>
</dbReference>
<evidence type="ECO:0000313" key="7">
    <source>
        <dbReference type="Proteomes" id="UP000766570"/>
    </source>
</evidence>
<organism evidence="6 7">
    <name type="scientific">Paeniglutamicibacter psychrophenolicus</name>
    <dbReference type="NCBI Taxonomy" id="257454"/>
    <lineage>
        <taxon>Bacteria</taxon>
        <taxon>Bacillati</taxon>
        <taxon>Actinomycetota</taxon>
        <taxon>Actinomycetes</taxon>
        <taxon>Micrococcales</taxon>
        <taxon>Micrococcaceae</taxon>
        <taxon>Paeniglutamicibacter</taxon>
    </lineage>
</organism>
<feature type="transmembrane region" description="Helical" evidence="5">
    <location>
        <begin position="93"/>
        <end position="123"/>
    </location>
</feature>
<evidence type="ECO:0000313" key="6">
    <source>
        <dbReference type="EMBL" id="MBP2372335.1"/>
    </source>
</evidence>
<dbReference type="PANTHER" id="PTHR43847:SF1">
    <property type="entry name" value="BLL3993 PROTEIN"/>
    <property type="match status" value="1"/>
</dbReference>
<proteinExistence type="predicted"/>
<keyword evidence="4 5" id="KW-0472">Membrane</keyword>
<reference evidence="6 7" key="1">
    <citation type="submission" date="2021-03" db="EMBL/GenBank/DDBJ databases">
        <title>Sequencing the genomes of 1000 actinobacteria strains.</title>
        <authorList>
            <person name="Klenk H.-P."/>
        </authorList>
    </citation>
    <scope>NUCLEOTIDE SEQUENCE [LARGE SCALE GENOMIC DNA]</scope>
    <source>
        <strain evidence="6 7">DSM 15454</strain>
    </source>
</reference>
<keyword evidence="3 5" id="KW-1133">Transmembrane helix</keyword>
<dbReference type="PANTHER" id="PTHR43847">
    <property type="entry name" value="BLL3993 PROTEIN"/>
    <property type="match status" value="1"/>
</dbReference>